<reference evidence="4" key="2">
    <citation type="submission" date="2012-11" db="EMBL/GenBank/DDBJ databases">
        <authorList>
            <person name="Kuo A."/>
            <person name="Curtis B.A."/>
            <person name="Tanifuji G."/>
            <person name="Burki F."/>
            <person name="Gruber A."/>
            <person name="Irimia M."/>
            <person name="Maruyama S."/>
            <person name="Arias M.C."/>
            <person name="Ball S.G."/>
            <person name="Gile G.H."/>
            <person name="Hirakawa Y."/>
            <person name="Hopkins J.F."/>
            <person name="Rensing S.A."/>
            <person name="Schmutz J."/>
            <person name="Symeonidi A."/>
            <person name="Elias M."/>
            <person name="Eveleigh R.J."/>
            <person name="Herman E.K."/>
            <person name="Klute M.J."/>
            <person name="Nakayama T."/>
            <person name="Obornik M."/>
            <person name="Reyes-Prieto A."/>
            <person name="Armbrust E.V."/>
            <person name="Aves S.J."/>
            <person name="Beiko R.G."/>
            <person name="Coutinho P."/>
            <person name="Dacks J.B."/>
            <person name="Durnford D.G."/>
            <person name="Fast N.M."/>
            <person name="Green B.R."/>
            <person name="Grisdale C."/>
            <person name="Hempe F."/>
            <person name="Henrissat B."/>
            <person name="Hoppner M.P."/>
            <person name="Ishida K.-I."/>
            <person name="Kim E."/>
            <person name="Koreny L."/>
            <person name="Kroth P.G."/>
            <person name="Liu Y."/>
            <person name="Malik S.-B."/>
            <person name="Maier U.G."/>
            <person name="McRose D."/>
            <person name="Mock T."/>
            <person name="Neilson J.A."/>
            <person name="Onodera N.T."/>
            <person name="Poole A.M."/>
            <person name="Pritham E.J."/>
            <person name="Richards T.A."/>
            <person name="Rocap G."/>
            <person name="Roy S.W."/>
            <person name="Sarai C."/>
            <person name="Schaack S."/>
            <person name="Shirato S."/>
            <person name="Slamovits C.H."/>
            <person name="Spencer D.F."/>
            <person name="Suzuki S."/>
            <person name="Worden A.Z."/>
            <person name="Zauner S."/>
            <person name="Barry K."/>
            <person name="Bell C."/>
            <person name="Bharti A.K."/>
            <person name="Crow J.A."/>
            <person name="Grimwood J."/>
            <person name="Kramer R."/>
            <person name="Lindquist E."/>
            <person name="Lucas S."/>
            <person name="Salamov A."/>
            <person name="McFadden G.I."/>
            <person name="Lane C.E."/>
            <person name="Keeling P.J."/>
            <person name="Gray M.W."/>
            <person name="Grigoriev I.V."/>
            <person name="Archibald J.M."/>
        </authorList>
    </citation>
    <scope>NUCLEOTIDE SEQUENCE</scope>
    <source>
        <strain evidence="4">CCMP2712</strain>
    </source>
</reference>
<gene>
    <name evidence="2" type="ORF">GUITHDRAFT_146654</name>
</gene>
<feature type="compositionally biased region" description="Polar residues" evidence="1">
    <location>
        <begin position="319"/>
        <end position="330"/>
    </location>
</feature>
<reference evidence="3" key="3">
    <citation type="submission" date="2015-06" db="UniProtKB">
        <authorList>
            <consortium name="EnsemblProtists"/>
        </authorList>
    </citation>
    <scope>IDENTIFICATION</scope>
</reference>
<dbReference type="RefSeq" id="XP_005822225.1">
    <property type="nucleotide sequence ID" value="XM_005822168.1"/>
</dbReference>
<protein>
    <recommendedName>
        <fullName evidence="5">BSD domain-containing protein</fullName>
    </recommendedName>
</protein>
<dbReference type="OrthoDB" id="360521at2759"/>
<reference evidence="2 4" key="1">
    <citation type="journal article" date="2012" name="Nature">
        <title>Algal genomes reveal evolutionary mosaicism and the fate of nucleomorphs.</title>
        <authorList>
            <consortium name="DOE Joint Genome Institute"/>
            <person name="Curtis B.A."/>
            <person name="Tanifuji G."/>
            <person name="Burki F."/>
            <person name="Gruber A."/>
            <person name="Irimia M."/>
            <person name="Maruyama S."/>
            <person name="Arias M.C."/>
            <person name="Ball S.G."/>
            <person name="Gile G.H."/>
            <person name="Hirakawa Y."/>
            <person name="Hopkins J.F."/>
            <person name="Kuo A."/>
            <person name="Rensing S.A."/>
            <person name="Schmutz J."/>
            <person name="Symeonidi A."/>
            <person name="Elias M."/>
            <person name="Eveleigh R.J."/>
            <person name="Herman E.K."/>
            <person name="Klute M.J."/>
            <person name="Nakayama T."/>
            <person name="Obornik M."/>
            <person name="Reyes-Prieto A."/>
            <person name="Armbrust E.V."/>
            <person name="Aves S.J."/>
            <person name="Beiko R.G."/>
            <person name="Coutinho P."/>
            <person name="Dacks J.B."/>
            <person name="Durnford D.G."/>
            <person name="Fast N.M."/>
            <person name="Green B.R."/>
            <person name="Grisdale C.J."/>
            <person name="Hempel F."/>
            <person name="Henrissat B."/>
            <person name="Hoppner M.P."/>
            <person name="Ishida K."/>
            <person name="Kim E."/>
            <person name="Koreny L."/>
            <person name="Kroth P.G."/>
            <person name="Liu Y."/>
            <person name="Malik S.B."/>
            <person name="Maier U.G."/>
            <person name="McRose D."/>
            <person name="Mock T."/>
            <person name="Neilson J.A."/>
            <person name="Onodera N.T."/>
            <person name="Poole A.M."/>
            <person name="Pritham E.J."/>
            <person name="Richards T.A."/>
            <person name="Rocap G."/>
            <person name="Roy S.W."/>
            <person name="Sarai C."/>
            <person name="Schaack S."/>
            <person name="Shirato S."/>
            <person name="Slamovits C.H."/>
            <person name="Spencer D.F."/>
            <person name="Suzuki S."/>
            <person name="Worden A.Z."/>
            <person name="Zauner S."/>
            <person name="Barry K."/>
            <person name="Bell C."/>
            <person name="Bharti A.K."/>
            <person name="Crow J.A."/>
            <person name="Grimwood J."/>
            <person name="Kramer R."/>
            <person name="Lindquist E."/>
            <person name="Lucas S."/>
            <person name="Salamov A."/>
            <person name="McFadden G.I."/>
            <person name="Lane C.E."/>
            <person name="Keeling P.J."/>
            <person name="Gray M.W."/>
            <person name="Grigoriev I.V."/>
            <person name="Archibald J.M."/>
        </authorList>
    </citation>
    <scope>NUCLEOTIDE SEQUENCE</scope>
    <source>
        <strain evidence="2 4">CCMP2712</strain>
    </source>
</reference>
<evidence type="ECO:0008006" key="5">
    <source>
        <dbReference type="Google" id="ProtNLM"/>
    </source>
</evidence>
<keyword evidence="4" id="KW-1185">Reference proteome</keyword>
<feature type="region of interest" description="Disordered" evidence="1">
    <location>
        <begin position="302"/>
        <end position="428"/>
    </location>
</feature>
<dbReference type="Gene3D" id="6.10.140.1200">
    <property type="match status" value="1"/>
</dbReference>
<dbReference type="EnsemblProtists" id="EKX35245">
    <property type="protein sequence ID" value="EKX35245"/>
    <property type="gene ID" value="GUITHDRAFT_146654"/>
</dbReference>
<feature type="compositionally biased region" description="Basic and acidic residues" evidence="1">
    <location>
        <begin position="302"/>
        <end position="313"/>
    </location>
</feature>
<dbReference type="Proteomes" id="UP000011087">
    <property type="component" value="Unassembled WGS sequence"/>
</dbReference>
<dbReference type="GeneID" id="17291972"/>
<dbReference type="AlphaFoldDB" id="L1IHE7"/>
<dbReference type="EMBL" id="JH993094">
    <property type="protein sequence ID" value="EKX35245.1"/>
    <property type="molecule type" value="Genomic_DNA"/>
</dbReference>
<organism evidence="2">
    <name type="scientific">Guillardia theta (strain CCMP2712)</name>
    <name type="common">Cryptophyte</name>
    <dbReference type="NCBI Taxonomy" id="905079"/>
    <lineage>
        <taxon>Eukaryota</taxon>
        <taxon>Cryptophyceae</taxon>
        <taxon>Pyrenomonadales</taxon>
        <taxon>Geminigeraceae</taxon>
        <taxon>Guillardia</taxon>
    </lineage>
</organism>
<name>L1IHE7_GUITC</name>
<feature type="region of interest" description="Disordered" evidence="1">
    <location>
        <begin position="113"/>
        <end position="134"/>
    </location>
</feature>
<dbReference type="PaxDb" id="55529-EKX35245"/>
<evidence type="ECO:0000256" key="1">
    <source>
        <dbReference type="SAM" id="MobiDB-lite"/>
    </source>
</evidence>
<sequence>MQLKPMASTSKYLLKVRGRPPKKDVIFDFTQAEGDAERRMNSVKNAILTHMPKTATTTGGGGQATQGNDKLAMEKTSAAIAKLGKDNFVFALRQELVLSGIMSEEEFWQRTEKLDSSRRAPPRIDPPVPSAIPTMTDMVRTNTEVKVTLDEGQIHKLYLDFPSLKAREEEFVGSGKLSRTAFFTGFYDYLENGKTGLVDSKNQQIFEPVFEHANNLSNQNEQKKMKRALCQAHRSVNLTAILPLCDFYGGPRGAGLASGPVTKRQKLLWEARSGRSVADKNSDPSRVVERVNRHQASVVETLKSDMEATRDGAEEPQVSAGSSTHASWQESLGGAFRESDMYTREGATGRELKVDKMQILAKGSRTKENGASRERRGNGELSSSSPVEEWKIKSRRSVAPSPAGFSDLNALPAGKSGRGSRAEPIGEDVRKKESVIKGLLRHLWATIGSLLLVAFDVWQQGISIIARHSKLEAHEAELVKMVKRDLPGDLKAGARARARADQSRQGRQCLDLRAVGL</sequence>
<dbReference type="KEGG" id="gtt:GUITHDRAFT_146654"/>
<evidence type="ECO:0000313" key="3">
    <source>
        <dbReference type="EnsemblProtists" id="EKX35245"/>
    </source>
</evidence>
<dbReference type="HOGENOM" id="CLU_527296_0_0_1"/>
<accession>L1IHE7</accession>
<evidence type="ECO:0000313" key="2">
    <source>
        <dbReference type="EMBL" id="EKX35245.1"/>
    </source>
</evidence>
<proteinExistence type="predicted"/>
<feature type="compositionally biased region" description="Basic and acidic residues" evidence="1">
    <location>
        <begin position="337"/>
        <end position="356"/>
    </location>
</feature>
<feature type="compositionally biased region" description="Basic and acidic residues" evidence="1">
    <location>
        <begin position="365"/>
        <end position="378"/>
    </location>
</feature>
<evidence type="ECO:0000313" key="4">
    <source>
        <dbReference type="Proteomes" id="UP000011087"/>
    </source>
</evidence>